<feature type="domain" description="GOLD" evidence="2">
    <location>
        <begin position="300"/>
        <end position="434"/>
    </location>
</feature>
<gene>
    <name evidence="3" type="ORF">E7Z74_00340</name>
</gene>
<dbReference type="PANTHER" id="PTHR34819">
    <property type="entry name" value="LARGE CYSTEINE-RICH PERIPLASMIC PROTEIN OMCB"/>
    <property type="match status" value="1"/>
</dbReference>
<organism evidence="3 4">
    <name type="scientific">Methanobrevibacter millerae</name>
    <dbReference type="NCBI Taxonomy" id="230361"/>
    <lineage>
        <taxon>Archaea</taxon>
        <taxon>Methanobacteriati</taxon>
        <taxon>Methanobacteriota</taxon>
        <taxon>Methanomada group</taxon>
        <taxon>Methanobacteria</taxon>
        <taxon>Methanobacteriales</taxon>
        <taxon>Methanobacteriaceae</taxon>
        <taxon>Methanobrevibacter</taxon>
    </lineage>
</organism>
<dbReference type="InterPro" id="IPR051172">
    <property type="entry name" value="Chlamydia_OmcB"/>
</dbReference>
<dbReference type="InterPro" id="IPR001434">
    <property type="entry name" value="OmcB-like_DUF11"/>
</dbReference>
<keyword evidence="1" id="KW-1133">Transmembrane helix</keyword>
<dbReference type="InterPro" id="IPR013783">
    <property type="entry name" value="Ig-like_fold"/>
</dbReference>
<dbReference type="Pfam" id="PF01345">
    <property type="entry name" value="DUF11"/>
    <property type="match status" value="13"/>
</dbReference>
<evidence type="ECO:0000313" key="4">
    <source>
        <dbReference type="Proteomes" id="UP000713479"/>
    </source>
</evidence>
<name>A0A8T3VGJ6_9EURY</name>
<dbReference type="InterPro" id="IPR009038">
    <property type="entry name" value="GOLD_dom"/>
</dbReference>
<evidence type="ECO:0000313" key="3">
    <source>
        <dbReference type="EMBL" id="MBE6509707.1"/>
    </source>
</evidence>
<dbReference type="InterPro" id="IPR018391">
    <property type="entry name" value="PQQ_b-propeller_rpt"/>
</dbReference>
<keyword evidence="1" id="KW-0472">Membrane</keyword>
<accession>A0A8T3VGJ6</accession>
<dbReference type="Proteomes" id="UP000713479">
    <property type="component" value="Unassembled WGS sequence"/>
</dbReference>
<evidence type="ECO:0000256" key="1">
    <source>
        <dbReference type="SAM" id="Phobius"/>
    </source>
</evidence>
<keyword evidence="1" id="KW-0812">Transmembrane</keyword>
<comment type="caution">
    <text evidence="3">The sequence shown here is derived from an EMBL/GenBank/DDBJ whole genome shotgun (WGS) entry which is preliminary data.</text>
</comment>
<protein>
    <submittedName>
        <fullName evidence="3">DUF11 domain-containing protein</fullName>
    </submittedName>
</protein>
<evidence type="ECO:0000259" key="2">
    <source>
        <dbReference type="PROSITE" id="PS50866"/>
    </source>
</evidence>
<dbReference type="Gene3D" id="2.60.40.10">
    <property type="entry name" value="Immunoglobulins"/>
    <property type="match status" value="3"/>
</dbReference>
<sequence>MKILYLWHGVIMNKKILYGLILLLTLSLSLGIVSASENITESAVLSVGESYVAGDEALSLSYEESIENNQTLSLSSEESISDNETLSLSNEEIIEDGIVTLKTSNKDNTEVLSFGESVVTQGRGADYVSMSNGFTAFCAKRLGTFPTSGTPYITEQQYILTHVETGARVDNKLRLAVIHYADRPEFQEKVRFWRIAAGSFSRTQMLIWYLTQYDTNKYCMQDLDGDPILKNAYYDIINRHNNGEWIPEEGITYKLDDTHEVKYEFLAFKSSSTYQTLFGFKKIIKEIPPTPKNPGMEVDKKSLTPNVKVGEQTLFLITVRNTGDVNLNNVFVEEQIPDGLSFSDYNDKTKWRRNGNTFYYNDVLRVGESASFTIAFNTHRNGTFVNCVVADSDETDSKKANNTTTVLKGNLDVQKITVTPKVLVGDQVTFEIVVRNTGNIDLSNVFVEETSYAGLKFEKVLDNGYWTHSVTNGKNRWTLNSNLAVNEVMGFFIVFNTTHKGNFTNVIIAGSDESDNKTTNNTTTVVDGKFDVQKITITPKVLVGDQVTFEIVVRNTGDIELSNVFVEETSYAGLKYEKFIDNGYWTHSITNNKNRWTLNGNLAVNEVKGFFIVFNTTRKGNFTNVIVAGSDETENKTTHNNTTVLEPKLDVQKVTITPKVSVGDQVKFEIIVKNTGDVALENVFVKELSYEGLTYASFEDNGLWKYNGQQNVWTLNKVLAVNEVETLIVTFNTTQKGKFTNVVVAGSDKTENKTTNNTTTVVEPKLDVRKITINPVVLVGDQVTFEIIVKNIGEATLTNVFVEETSYAGLKYEKFIDNGYWTHSIANGKNTWTLNTNLAVNEVVGLFVVFNTTQKGNFTNVVVAGSDETENKTTNNTTKVVEPKLDVQKITLTPIVPVGNQTSFEIVVRNTGEVALHNVVLEETSYDGLVYDSFVNNGLWTHSVANGKNIWTLNKVLNVREAVNLIVNFNTVEVGNFTNIVTVGSTETENKIANNTTNVYNKTTPEPESNTTKNPNINIEKIALNDVVIVGQQAIFEIIVTNTGEVVLHDVTVTEDSFVGLEYTTFFDNTGLWSNNELTWTLNTPLYVGEMASFYVVFNTTTPGKYTNIVSVDSNETDKKSANDTVEVIKPEMDVQKISINKSVMVGDQVTFEIIVENTGKVTLNNVVVREESYDGLKFDSFIDHTGLWTKNSDLSWKLNTPLYAGEYAGFFVVFNTTNTGKFVNVIVAGSDETPNKTDNDTVDVFKGNIDVQKITLTPVVHVGNQTSFEILVKNIGEIPLHNVVLEETSYDGLVYHSFVNNGLWTHSVANGKNIWTLNRVLNVNEMVTLIVNFNTVAVGNFTNIVTVSSDETDNKVANNTTIVYNNTKPTPEEDPSKNPNINIEKIALHKVVIAGSNAVFEIIVTNTGDTVLHDVTVSEDSFTGLTYDSWYDNTGLWSKNSGLTWTMNSPLYVGEIASFYVVFKTTNPGDFTNIVSVDSNETDKKSANDTVKVIKPDFAVEKITINRSVLVGEQVMFEIVVHNLGQTDLNNVVVRETSFAGLVYDSFIDNSGLWTKNSGLSWTLNTPLRVGEYAGFFVVFNTTTTGNFVNVVVADSTEIPNKTANDTVEVLQPKLEVQKITVNRTVYVGEKVKFEIVVHNAGKVVLNDVTVRENSFDGLIYDSFIDNNNLWTKNNDLSWTLNTPLYAGEYLSFYVVFNTNKAGTFTNVVFASSDKTQDIPANNITTVIDRPVPDENKTTPEDNKTYMADLAITKVVYAIDGNKVTWGLYVVNNGPDKAVNARVIDVLPNTLQYINSYASKGLYDVNTGVWTIGDMENGEEAVMIMQTIVLTTGEITNEANVTSDTFDPNMSNNYDNETVVVSDVPETPQQPVKENVEPVDVTPATGNPLVMVLLALFVLAAGTLRRKK</sequence>
<dbReference type="EMBL" id="SUTF01000001">
    <property type="protein sequence ID" value="MBE6509707.1"/>
    <property type="molecule type" value="Genomic_DNA"/>
</dbReference>
<dbReference type="NCBIfam" id="TIGR01451">
    <property type="entry name" value="B_ant_repeat"/>
    <property type="match status" value="7"/>
</dbReference>
<reference evidence="3" key="1">
    <citation type="submission" date="2019-04" db="EMBL/GenBank/DDBJ databases">
        <title>Evolution of Biomass-Degrading Anaerobic Consortia Revealed by Metagenomics.</title>
        <authorList>
            <person name="Peng X."/>
        </authorList>
    </citation>
    <scope>NUCLEOTIDE SEQUENCE</scope>
    <source>
        <strain evidence="3">SIG13</strain>
    </source>
</reference>
<dbReference type="PROSITE" id="PS50866">
    <property type="entry name" value="GOLD"/>
    <property type="match status" value="1"/>
</dbReference>
<dbReference type="InterPro" id="IPR047589">
    <property type="entry name" value="DUF11_rpt"/>
</dbReference>
<feature type="transmembrane region" description="Helical" evidence="1">
    <location>
        <begin position="1887"/>
        <end position="1905"/>
    </location>
</feature>
<dbReference type="PANTHER" id="PTHR34819:SF3">
    <property type="entry name" value="CELL SURFACE PROTEIN"/>
    <property type="match status" value="1"/>
</dbReference>
<proteinExistence type="predicted"/>
<dbReference type="SMART" id="SM00564">
    <property type="entry name" value="PQQ"/>
    <property type="match status" value="2"/>
</dbReference>